<sequence>MPVLRSPFAGGDLPAGDADPDYLYFLEHIRLDGDSYTIELPAHGDSPASLLKYEAPLVSSSDGECVSDPSPGRLSSNRRAAGERESSESASLEAAPAWYDSLDDVDEDYRLFLQHSSLVDGQLVLEIGGVVVHYDEPVAAGSRGEKDAQRGEEAAFASPGEGVGVAAGSDEVASGAPATVVPEQNAFDWRADPSPRREVNDGGDEGLSDANTLKRAYREASSSDGRRAGHPTNSGEKGIIWPTHITRRPDSDFKRRLIKALTKPVSRKEYYRLFETVTIRTPLMKLRQVRNETKSYPAEEMGKSYLEHYPDLARQIMKSDSRNGLALMRGFLFWLQNNVHDDQFKPWVDDSKEQEVICLVD</sequence>
<dbReference type="PANTHER" id="PTHR34194">
    <property type="entry name" value="F14J8.16 PROTEIN"/>
    <property type="match status" value="1"/>
</dbReference>
<dbReference type="EMBL" id="CM027685">
    <property type="protein sequence ID" value="KAG0526813.1"/>
    <property type="molecule type" value="Genomic_DNA"/>
</dbReference>
<dbReference type="OrthoDB" id="298344at2759"/>
<feature type="compositionally biased region" description="Basic and acidic residues" evidence="1">
    <location>
        <begin position="189"/>
        <end position="200"/>
    </location>
</feature>
<dbReference type="KEGG" id="sbi:8055921"/>
<dbReference type="PANTHER" id="PTHR34194:SF2">
    <property type="entry name" value="F14J8.16 PROTEIN"/>
    <property type="match status" value="1"/>
</dbReference>
<evidence type="ECO:0000313" key="2">
    <source>
        <dbReference type="EMBL" id="KAG0526813.1"/>
    </source>
</evidence>
<dbReference type="OMA" id="IMNSGRC"/>
<evidence type="ECO:0000313" key="3">
    <source>
        <dbReference type="Proteomes" id="UP000807115"/>
    </source>
</evidence>
<dbReference type="Proteomes" id="UP000807115">
    <property type="component" value="Chromosome 6"/>
</dbReference>
<reference evidence="2" key="1">
    <citation type="journal article" date="2019" name="BMC Genomics">
        <title>A new reference genome for Sorghum bicolor reveals high levels of sequence similarity between sweet and grain genotypes: implications for the genetics of sugar metabolism.</title>
        <authorList>
            <person name="Cooper E.A."/>
            <person name="Brenton Z.W."/>
            <person name="Flinn B.S."/>
            <person name="Jenkins J."/>
            <person name="Shu S."/>
            <person name="Flowers D."/>
            <person name="Luo F."/>
            <person name="Wang Y."/>
            <person name="Xia P."/>
            <person name="Barry K."/>
            <person name="Daum C."/>
            <person name="Lipzen A."/>
            <person name="Yoshinaga Y."/>
            <person name="Schmutz J."/>
            <person name="Saski C."/>
            <person name="Vermerris W."/>
            <person name="Kresovich S."/>
        </authorList>
    </citation>
    <scope>NUCLEOTIDE SEQUENCE</scope>
</reference>
<dbReference type="AlphaFoldDB" id="A0A921UCT8"/>
<name>A0A921UCT8_SORBI</name>
<protein>
    <submittedName>
        <fullName evidence="2">Uncharacterized protein</fullName>
    </submittedName>
</protein>
<comment type="caution">
    <text evidence="2">The sequence shown here is derived from an EMBL/GenBank/DDBJ whole genome shotgun (WGS) entry which is preliminary data.</text>
</comment>
<proteinExistence type="predicted"/>
<feature type="region of interest" description="Disordered" evidence="1">
    <location>
        <begin position="60"/>
        <end position="94"/>
    </location>
</feature>
<organism evidence="2 3">
    <name type="scientific">Sorghum bicolor</name>
    <name type="common">Sorghum</name>
    <name type="synonym">Sorghum vulgare</name>
    <dbReference type="NCBI Taxonomy" id="4558"/>
    <lineage>
        <taxon>Eukaryota</taxon>
        <taxon>Viridiplantae</taxon>
        <taxon>Streptophyta</taxon>
        <taxon>Embryophyta</taxon>
        <taxon>Tracheophyta</taxon>
        <taxon>Spermatophyta</taxon>
        <taxon>Magnoliopsida</taxon>
        <taxon>Liliopsida</taxon>
        <taxon>Poales</taxon>
        <taxon>Poaceae</taxon>
        <taxon>PACMAD clade</taxon>
        <taxon>Panicoideae</taxon>
        <taxon>Andropogonodae</taxon>
        <taxon>Andropogoneae</taxon>
        <taxon>Sorghinae</taxon>
        <taxon>Sorghum</taxon>
    </lineage>
</organism>
<feature type="region of interest" description="Disordered" evidence="1">
    <location>
        <begin position="189"/>
        <end position="239"/>
    </location>
</feature>
<gene>
    <name evidence="2" type="ORF">BDA96_06G178600</name>
</gene>
<evidence type="ECO:0000256" key="1">
    <source>
        <dbReference type="SAM" id="MobiDB-lite"/>
    </source>
</evidence>
<reference evidence="2" key="2">
    <citation type="submission" date="2020-10" db="EMBL/GenBank/DDBJ databases">
        <authorList>
            <person name="Cooper E.A."/>
            <person name="Brenton Z.W."/>
            <person name="Flinn B.S."/>
            <person name="Jenkins J."/>
            <person name="Shu S."/>
            <person name="Flowers D."/>
            <person name="Luo F."/>
            <person name="Wang Y."/>
            <person name="Xia P."/>
            <person name="Barry K."/>
            <person name="Daum C."/>
            <person name="Lipzen A."/>
            <person name="Yoshinaga Y."/>
            <person name="Schmutz J."/>
            <person name="Saski C."/>
            <person name="Vermerris W."/>
            <person name="Kresovich S."/>
        </authorList>
    </citation>
    <scope>NUCLEOTIDE SEQUENCE</scope>
</reference>
<accession>A0A921UCT8</accession>
<dbReference type="Gramene" id="EES12573">
    <property type="protein sequence ID" value="EES12573"/>
    <property type="gene ID" value="SORBI_3006G162400"/>
</dbReference>